<dbReference type="PANTHER" id="PTHR43701">
    <property type="entry name" value="MEMBRANE TRANSPORTER PROTEIN MJ0441-RELATED"/>
    <property type="match status" value="1"/>
</dbReference>
<keyword evidence="4 5" id="KW-0472">Membrane</keyword>
<dbReference type="InterPro" id="IPR002781">
    <property type="entry name" value="TM_pro_TauE-like"/>
</dbReference>
<comment type="similarity">
    <text evidence="5">Belongs to the 4-toluene sulfonate uptake permease (TSUP) (TC 2.A.102) family.</text>
</comment>
<name>A0ABY6HUN4_9ARCH</name>
<dbReference type="Proteomes" id="UP001208689">
    <property type="component" value="Chromosome"/>
</dbReference>
<feature type="transmembrane region" description="Helical" evidence="5">
    <location>
        <begin position="6"/>
        <end position="25"/>
    </location>
</feature>
<evidence type="ECO:0000256" key="1">
    <source>
        <dbReference type="ARBA" id="ARBA00004141"/>
    </source>
</evidence>
<keyword evidence="3 5" id="KW-1133">Transmembrane helix</keyword>
<feature type="transmembrane region" description="Helical" evidence="5">
    <location>
        <begin position="165"/>
        <end position="198"/>
    </location>
</feature>
<evidence type="ECO:0000256" key="2">
    <source>
        <dbReference type="ARBA" id="ARBA00022692"/>
    </source>
</evidence>
<sequence>MISLGLFALIFIPMVIIIGIAASTISFTSWSLVVPLLFGGFGFGIYEALFFAIVLDLLNGIVLSVRYAQIKEVDFKLGLISSIPMLIGAFGGFFLLQEKILAHSEILKGGIGYLVLLVALLFLWKGKNDTKLQNIEENNNAMLEIQTENSESSTFSLRLPKKWAIIILIIGLIISGALGGIVGAGSGMNYALLFMVFLNRDLMRATGTSSFMMAIVMIVALFLFMPLVNLSQVWSYLLIGTIFTVIGTNVGLKYALQMSRAKLNYMVGFALLGTGIIAIIQAIVL</sequence>
<evidence type="ECO:0000313" key="6">
    <source>
        <dbReference type="EMBL" id="UYP46057.1"/>
    </source>
</evidence>
<feature type="transmembrane region" description="Helical" evidence="5">
    <location>
        <begin position="32"/>
        <end position="55"/>
    </location>
</feature>
<evidence type="ECO:0000313" key="7">
    <source>
        <dbReference type="Proteomes" id="UP001208689"/>
    </source>
</evidence>
<feature type="transmembrane region" description="Helical" evidence="5">
    <location>
        <begin position="234"/>
        <end position="256"/>
    </location>
</feature>
<keyword evidence="2 5" id="KW-0812">Transmembrane</keyword>
<comment type="subcellular location">
    <subcellularLocation>
        <location evidence="5">Cell membrane</location>
        <topology evidence="5">Multi-pass membrane protein</topology>
    </subcellularLocation>
    <subcellularLocation>
        <location evidence="1">Membrane</location>
        <topology evidence="1">Multi-pass membrane protein</topology>
    </subcellularLocation>
</comment>
<evidence type="ECO:0000256" key="4">
    <source>
        <dbReference type="ARBA" id="ARBA00023136"/>
    </source>
</evidence>
<accession>A0ABY6HUN4</accession>
<evidence type="ECO:0000256" key="5">
    <source>
        <dbReference type="RuleBase" id="RU363041"/>
    </source>
</evidence>
<feature type="transmembrane region" description="Helical" evidence="5">
    <location>
        <begin position="210"/>
        <end position="228"/>
    </location>
</feature>
<organism evidence="6 7">
    <name type="scientific">Candidatus Lokiarchaeum ossiferum</name>
    <dbReference type="NCBI Taxonomy" id="2951803"/>
    <lineage>
        <taxon>Archaea</taxon>
        <taxon>Promethearchaeati</taxon>
        <taxon>Promethearchaeota</taxon>
        <taxon>Promethearchaeia</taxon>
        <taxon>Promethearchaeales</taxon>
        <taxon>Promethearchaeaceae</taxon>
        <taxon>Candidatus Lokiarchaeum</taxon>
    </lineage>
</organism>
<gene>
    <name evidence="6" type="ORF">NEF87_002342</name>
</gene>
<evidence type="ECO:0000256" key="3">
    <source>
        <dbReference type="ARBA" id="ARBA00022989"/>
    </source>
</evidence>
<dbReference type="PANTHER" id="PTHR43701:SF2">
    <property type="entry name" value="MEMBRANE TRANSPORTER PROTEIN YJNA-RELATED"/>
    <property type="match status" value="1"/>
</dbReference>
<reference evidence="6" key="1">
    <citation type="submission" date="2022-09" db="EMBL/GenBank/DDBJ databases">
        <title>Actin cytoskeleton and complex cell architecture in an #Asgard archaeon.</title>
        <authorList>
            <person name="Ponce Toledo R.I."/>
            <person name="Schleper C."/>
            <person name="Rodrigues Oliveira T."/>
            <person name="Wollweber F."/>
            <person name="Xu J."/>
            <person name="Rittmann S."/>
            <person name="Klingl A."/>
            <person name="Pilhofer M."/>
        </authorList>
    </citation>
    <scope>NUCLEOTIDE SEQUENCE</scope>
    <source>
        <strain evidence="6">B-35</strain>
    </source>
</reference>
<keyword evidence="5" id="KW-1003">Cell membrane</keyword>
<feature type="transmembrane region" description="Helical" evidence="5">
    <location>
        <begin position="263"/>
        <end position="284"/>
    </location>
</feature>
<protein>
    <recommendedName>
        <fullName evidence="5">Probable membrane transporter protein</fullName>
    </recommendedName>
</protein>
<keyword evidence="7" id="KW-1185">Reference proteome</keyword>
<dbReference type="Pfam" id="PF01925">
    <property type="entry name" value="TauE"/>
    <property type="match status" value="1"/>
</dbReference>
<dbReference type="EMBL" id="CP104013">
    <property type="protein sequence ID" value="UYP46057.1"/>
    <property type="molecule type" value="Genomic_DNA"/>
</dbReference>
<feature type="transmembrane region" description="Helical" evidence="5">
    <location>
        <begin position="75"/>
        <end position="94"/>
    </location>
</feature>
<feature type="transmembrane region" description="Helical" evidence="5">
    <location>
        <begin position="106"/>
        <end position="124"/>
    </location>
</feature>
<proteinExistence type="inferred from homology"/>
<dbReference type="InterPro" id="IPR051598">
    <property type="entry name" value="TSUP/Inactive_protease-like"/>
</dbReference>